<name>A0A438K5D8_VITVI</name>
<evidence type="ECO:0000313" key="1">
    <source>
        <dbReference type="EMBL" id="RVX16429.1"/>
    </source>
</evidence>
<reference evidence="1 2" key="1">
    <citation type="journal article" date="2018" name="PLoS Genet.">
        <title>Population sequencing reveals clonal diversity and ancestral inbreeding in the grapevine cultivar Chardonnay.</title>
        <authorList>
            <person name="Roach M.J."/>
            <person name="Johnson D.L."/>
            <person name="Bohlmann J."/>
            <person name="van Vuuren H.J."/>
            <person name="Jones S.J."/>
            <person name="Pretorius I.S."/>
            <person name="Schmidt S.A."/>
            <person name="Borneman A.R."/>
        </authorList>
    </citation>
    <scope>NUCLEOTIDE SEQUENCE [LARGE SCALE GENOMIC DNA]</scope>
    <source>
        <strain evidence="2">cv. Chardonnay</strain>
        <tissue evidence="1">Leaf</tissue>
    </source>
</reference>
<dbReference type="Proteomes" id="UP000288805">
    <property type="component" value="Unassembled WGS sequence"/>
</dbReference>
<dbReference type="AlphaFoldDB" id="A0A438K5D8"/>
<evidence type="ECO:0000313" key="2">
    <source>
        <dbReference type="Proteomes" id="UP000288805"/>
    </source>
</evidence>
<comment type="caution">
    <text evidence="1">The sequence shown here is derived from an EMBL/GenBank/DDBJ whole genome shotgun (WGS) entry which is preliminary data.</text>
</comment>
<proteinExistence type="predicted"/>
<protein>
    <submittedName>
        <fullName evidence="1">Uncharacterized protein</fullName>
    </submittedName>
</protein>
<sequence length="49" mass="5224">MLGLSSAAFLYLKMQDNVAAEKATMEMTILALCMTQTKGTKGTTPSIPD</sequence>
<organism evidence="1 2">
    <name type="scientific">Vitis vinifera</name>
    <name type="common">Grape</name>
    <dbReference type="NCBI Taxonomy" id="29760"/>
    <lineage>
        <taxon>Eukaryota</taxon>
        <taxon>Viridiplantae</taxon>
        <taxon>Streptophyta</taxon>
        <taxon>Embryophyta</taxon>
        <taxon>Tracheophyta</taxon>
        <taxon>Spermatophyta</taxon>
        <taxon>Magnoliopsida</taxon>
        <taxon>eudicotyledons</taxon>
        <taxon>Gunneridae</taxon>
        <taxon>Pentapetalae</taxon>
        <taxon>rosids</taxon>
        <taxon>Vitales</taxon>
        <taxon>Vitaceae</taxon>
        <taxon>Viteae</taxon>
        <taxon>Vitis</taxon>
    </lineage>
</organism>
<accession>A0A438K5D8</accession>
<gene>
    <name evidence="1" type="ORF">CK203_005869</name>
</gene>
<dbReference type="EMBL" id="QGNW01000015">
    <property type="protein sequence ID" value="RVX16429.1"/>
    <property type="molecule type" value="Genomic_DNA"/>
</dbReference>